<dbReference type="PROSITE" id="PS50943">
    <property type="entry name" value="HTH_CROC1"/>
    <property type="match status" value="1"/>
</dbReference>
<reference evidence="2 3" key="1">
    <citation type="submission" date="2018-06" db="EMBL/GenBank/DDBJ databases">
        <authorList>
            <consortium name="Pathogen Informatics"/>
            <person name="Doyle S."/>
        </authorList>
    </citation>
    <scope>NUCLEOTIDE SEQUENCE [LARGE SCALE GENOMIC DNA]</scope>
    <source>
        <strain evidence="2 3">NCTC12224</strain>
    </source>
</reference>
<accession>A0A380K423</accession>
<evidence type="ECO:0000313" key="3">
    <source>
        <dbReference type="Proteomes" id="UP000254924"/>
    </source>
</evidence>
<keyword evidence="3" id="KW-1185">Reference proteome</keyword>
<dbReference type="AlphaFoldDB" id="A0A380K423"/>
<gene>
    <name evidence="2" type="ORF">NCTC12224_00284</name>
</gene>
<keyword evidence="2" id="KW-0238">DNA-binding</keyword>
<organism evidence="2 3">
    <name type="scientific">Streptococcus hyointestinalis</name>
    <dbReference type="NCBI Taxonomy" id="1337"/>
    <lineage>
        <taxon>Bacteria</taxon>
        <taxon>Bacillati</taxon>
        <taxon>Bacillota</taxon>
        <taxon>Bacilli</taxon>
        <taxon>Lactobacillales</taxon>
        <taxon>Streptococcaceae</taxon>
        <taxon>Streptococcus</taxon>
    </lineage>
</organism>
<protein>
    <submittedName>
        <fullName evidence="2">DNA-binding protein</fullName>
    </submittedName>
</protein>
<name>A0A380K423_9STRE</name>
<dbReference type="SUPFAM" id="SSF47413">
    <property type="entry name" value="lambda repressor-like DNA-binding domains"/>
    <property type="match status" value="1"/>
</dbReference>
<dbReference type="InterPro" id="IPR010982">
    <property type="entry name" value="Lambda_DNA-bd_dom_sf"/>
</dbReference>
<dbReference type="Pfam" id="PF01381">
    <property type="entry name" value="HTH_3"/>
    <property type="match status" value="1"/>
</dbReference>
<proteinExistence type="predicted"/>
<evidence type="ECO:0000259" key="1">
    <source>
        <dbReference type="PROSITE" id="PS50943"/>
    </source>
</evidence>
<evidence type="ECO:0000313" key="2">
    <source>
        <dbReference type="EMBL" id="SUN59325.1"/>
    </source>
</evidence>
<dbReference type="EMBL" id="UHFN01000007">
    <property type="protein sequence ID" value="SUN59325.1"/>
    <property type="molecule type" value="Genomic_DNA"/>
</dbReference>
<dbReference type="Proteomes" id="UP000254924">
    <property type="component" value="Unassembled WGS sequence"/>
</dbReference>
<feature type="domain" description="HTH cro/C1-type" evidence="1">
    <location>
        <begin position="8"/>
        <end position="35"/>
    </location>
</feature>
<dbReference type="CDD" id="cd00093">
    <property type="entry name" value="HTH_XRE"/>
    <property type="match status" value="1"/>
</dbReference>
<sequence length="35" mass="4183">MTTFSTQLKKFRQERHLSQDELAKDLFISRQAISK</sequence>
<dbReference type="InterPro" id="IPR001387">
    <property type="entry name" value="Cro/C1-type_HTH"/>
</dbReference>
<dbReference type="Gene3D" id="1.10.260.40">
    <property type="entry name" value="lambda repressor-like DNA-binding domains"/>
    <property type="match status" value="1"/>
</dbReference>
<dbReference type="GO" id="GO:0003677">
    <property type="term" value="F:DNA binding"/>
    <property type="evidence" value="ECO:0007669"/>
    <property type="project" value="UniProtKB-KW"/>
</dbReference>